<keyword evidence="1" id="KW-0812">Transmembrane</keyword>
<feature type="transmembrane region" description="Helical" evidence="1">
    <location>
        <begin position="203"/>
        <end position="224"/>
    </location>
</feature>
<sequence length="445" mass="49393">MLKRLRIYYFYAALPFVLLLLGAAVYHEAIVKTLVENPHPQINYAIFFITILGGILILFNVRRLLREASKLEDFTNAIQSGEGPAQLQDRAQAYDGDIAYVMRMMAASSGRGIAHQEQVAIDAELNSAGRRLTNRNALPQFLTSLLVGLGLLGTFIGLLATLDDIAVLISSFATINVGVDSPVEVFRDMVSRMRAPMRSMGIAFSASLFGLLGSIILGFMMVAVRRCTQEVLSILGSEVAQHIEQAIARLANNGQAGNVATTTTGETVVIESDAAGSAGYLANMDPAELKFRREVATEEVRVLRRIEERLSESSRLQDRALQAELDNFNKQRSEMMRAMADHNESVSQFRGELQRVGRQLGTILSMMERGNADMLSQLNDHFSELIQTTARQGTDLSRMSDMMTRMTDDSMELRTNITNMMDRFSPAEQRALLATLLEEANKQRR</sequence>
<name>A0ABW8GN61_9PROT</name>
<organism evidence="2 3">
    <name type="scientific">Methylobacillus methanolivorans</name>
    <dbReference type="NCBI Taxonomy" id="1848927"/>
    <lineage>
        <taxon>Bacteria</taxon>
        <taxon>Pseudomonadati</taxon>
        <taxon>Pseudomonadota</taxon>
        <taxon>Betaproteobacteria</taxon>
        <taxon>Nitrosomonadales</taxon>
        <taxon>Methylophilaceae</taxon>
        <taxon>Methylobacillus</taxon>
    </lineage>
</organism>
<keyword evidence="1" id="KW-0472">Membrane</keyword>
<evidence type="ECO:0000313" key="2">
    <source>
        <dbReference type="EMBL" id="MFJ5446858.1"/>
    </source>
</evidence>
<protein>
    <recommendedName>
        <fullName evidence="4">MotA/TolQ/ExbB proton channel domain-containing protein</fullName>
    </recommendedName>
</protein>
<comment type="caution">
    <text evidence="2">The sequence shown here is derived from an EMBL/GenBank/DDBJ whole genome shotgun (WGS) entry which is preliminary data.</text>
</comment>
<dbReference type="RefSeq" id="WP_400882921.1">
    <property type="nucleotide sequence ID" value="NZ_JBIWXY010000002.1"/>
</dbReference>
<evidence type="ECO:0008006" key="4">
    <source>
        <dbReference type="Google" id="ProtNLM"/>
    </source>
</evidence>
<dbReference type="EMBL" id="JBIWXY010000002">
    <property type="protein sequence ID" value="MFJ5446858.1"/>
    <property type="molecule type" value="Genomic_DNA"/>
</dbReference>
<feature type="transmembrane region" description="Helical" evidence="1">
    <location>
        <begin position="7"/>
        <end position="27"/>
    </location>
</feature>
<dbReference type="Proteomes" id="UP001617669">
    <property type="component" value="Unassembled WGS sequence"/>
</dbReference>
<evidence type="ECO:0000256" key="1">
    <source>
        <dbReference type="SAM" id="Phobius"/>
    </source>
</evidence>
<feature type="transmembrane region" description="Helical" evidence="1">
    <location>
        <begin position="141"/>
        <end position="159"/>
    </location>
</feature>
<accession>A0ABW8GN61</accession>
<keyword evidence="1" id="KW-1133">Transmembrane helix</keyword>
<gene>
    <name evidence="2" type="ORF">ACIKP9_11510</name>
</gene>
<feature type="transmembrane region" description="Helical" evidence="1">
    <location>
        <begin position="42"/>
        <end position="61"/>
    </location>
</feature>
<keyword evidence="3" id="KW-1185">Reference proteome</keyword>
<reference evidence="2 3" key="1">
    <citation type="submission" date="2024-11" db="EMBL/GenBank/DDBJ databases">
        <authorList>
            <person name="Kaparullina E.N."/>
            <person name="Delegan Y.A."/>
            <person name="Doronina N.V."/>
        </authorList>
    </citation>
    <scope>NUCLEOTIDE SEQUENCE [LARGE SCALE GENOMIC DNA]</scope>
    <source>
        <strain evidence="2 3">7sh_L</strain>
    </source>
</reference>
<feature type="transmembrane region" description="Helical" evidence="1">
    <location>
        <begin position="165"/>
        <end position="183"/>
    </location>
</feature>
<proteinExistence type="predicted"/>
<evidence type="ECO:0000313" key="3">
    <source>
        <dbReference type="Proteomes" id="UP001617669"/>
    </source>
</evidence>